<dbReference type="EMBL" id="PDUG01000002">
    <property type="protein sequence ID" value="PIC49861.1"/>
    <property type="molecule type" value="Genomic_DNA"/>
</dbReference>
<reference evidence="3" key="1">
    <citation type="submission" date="2017-10" db="EMBL/GenBank/DDBJ databases">
        <title>Rapid genome shrinkage in a self-fertile nematode reveals novel sperm competition proteins.</title>
        <authorList>
            <person name="Yin D."/>
            <person name="Schwarz E.M."/>
            <person name="Thomas C.G."/>
            <person name="Felde R.L."/>
            <person name="Korf I.F."/>
            <person name="Cutter A.D."/>
            <person name="Schartner C.M."/>
            <person name="Ralston E.J."/>
            <person name="Meyer B.J."/>
            <person name="Haag E.S."/>
        </authorList>
    </citation>
    <scope>NUCLEOTIDE SEQUENCE [LARGE SCALE GENOMIC DNA]</scope>
    <source>
        <strain evidence="3">JU1422</strain>
    </source>
</reference>
<dbReference type="Proteomes" id="UP000230233">
    <property type="component" value="Chromosome II"/>
</dbReference>
<accession>A0A2G5VDV5</accession>
<sequence length="160" mass="18801">MGNTEEEFVEEWVQDSQNGSQVPLDHLVSLYGYALLGLEDSDETVRFRKVEPNHEVEYVSNMTQETEQHYSEETDQKVEEREYEEPKRRVRYKNVSITKLFNTFGEIKQVIIRLNINSKLPETPPEVLLDITGLPKPYLTRSSQAVKFPYNMYHLFIVNV</sequence>
<dbReference type="AlphaFoldDB" id="A0A2G5VDV5"/>
<evidence type="ECO:0000313" key="3">
    <source>
        <dbReference type="Proteomes" id="UP000230233"/>
    </source>
</evidence>
<name>A0A2G5VDV5_9PELO</name>
<feature type="compositionally biased region" description="Basic and acidic residues" evidence="1">
    <location>
        <begin position="66"/>
        <end position="85"/>
    </location>
</feature>
<protein>
    <submittedName>
        <fullName evidence="2">Uncharacterized protein</fullName>
    </submittedName>
</protein>
<feature type="region of interest" description="Disordered" evidence="1">
    <location>
        <begin position="61"/>
        <end position="85"/>
    </location>
</feature>
<proteinExistence type="predicted"/>
<keyword evidence="3" id="KW-1185">Reference proteome</keyword>
<organism evidence="2 3">
    <name type="scientific">Caenorhabditis nigoni</name>
    <dbReference type="NCBI Taxonomy" id="1611254"/>
    <lineage>
        <taxon>Eukaryota</taxon>
        <taxon>Metazoa</taxon>
        <taxon>Ecdysozoa</taxon>
        <taxon>Nematoda</taxon>
        <taxon>Chromadorea</taxon>
        <taxon>Rhabditida</taxon>
        <taxon>Rhabditina</taxon>
        <taxon>Rhabditomorpha</taxon>
        <taxon>Rhabditoidea</taxon>
        <taxon>Rhabditidae</taxon>
        <taxon>Peloderinae</taxon>
        <taxon>Caenorhabditis</taxon>
    </lineage>
</organism>
<evidence type="ECO:0000313" key="2">
    <source>
        <dbReference type="EMBL" id="PIC49861.1"/>
    </source>
</evidence>
<gene>
    <name evidence="2" type="primary">Cnig_chr_II.g8327</name>
    <name evidence="2" type="ORF">B9Z55_008327</name>
</gene>
<evidence type="ECO:0000256" key="1">
    <source>
        <dbReference type="SAM" id="MobiDB-lite"/>
    </source>
</evidence>
<dbReference type="OrthoDB" id="10451227at2759"/>
<comment type="caution">
    <text evidence="2">The sequence shown here is derived from an EMBL/GenBank/DDBJ whole genome shotgun (WGS) entry which is preliminary data.</text>
</comment>